<gene>
    <name evidence="2" type="ORF">CMC5_031340</name>
</gene>
<keyword evidence="3" id="KW-1185">Reference proteome</keyword>
<dbReference type="Proteomes" id="UP000067626">
    <property type="component" value="Chromosome"/>
</dbReference>
<dbReference type="RefSeq" id="WP_050431148.1">
    <property type="nucleotide sequence ID" value="NZ_CP012159.1"/>
</dbReference>
<dbReference type="KEGG" id="ccro:CMC5_031340"/>
<name>A0A0K1EE67_CHOCO</name>
<protein>
    <submittedName>
        <fullName evidence="2">Uncharacterized protein</fullName>
    </submittedName>
</protein>
<feature type="compositionally biased region" description="Polar residues" evidence="1">
    <location>
        <begin position="1"/>
        <end position="14"/>
    </location>
</feature>
<feature type="region of interest" description="Disordered" evidence="1">
    <location>
        <begin position="1"/>
        <end position="21"/>
    </location>
</feature>
<proteinExistence type="predicted"/>
<sequence length="85" mass="9040">MQHQRTQDSAPTSDARQDRGKLGIEVAEALIRLPTRSNLGGLYGGHVTDSIQTCCPMCPNVTIHAVDCVDIVTIEVPTTGTGSFS</sequence>
<organism evidence="2 3">
    <name type="scientific">Chondromyces crocatus</name>
    <dbReference type="NCBI Taxonomy" id="52"/>
    <lineage>
        <taxon>Bacteria</taxon>
        <taxon>Pseudomonadati</taxon>
        <taxon>Myxococcota</taxon>
        <taxon>Polyangia</taxon>
        <taxon>Polyangiales</taxon>
        <taxon>Polyangiaceae</taxon>
        <taxon>Chondromyces</taxon>
    </lineage>
</organism>
<evidence type="ECO:0000313" key="2">
    <source>
        <dbReference type="EMBL" id="AKT38987.1"/>
    </source>
</evidence>
<evidence type="ECO:0000256" key="1">
    <source>
        <dbReference type="SAM" id="MobiDB-lite"/>
    </source>
</evidence>
<reference evidence="2 3" key="1">
    <citation type="submission" date="2015-07" db="EMBL/GenBank/DDBJ databases">
        <title>Genome analysis of myxobacterium Chondromyces crocatus Cm c5 reveals a high potential for natural compound synthesis and the genetic basis for the loss of fruiting body formation.</title>
        <authorList>
            <person name="Zaburannyi N."/>
            <person name="Bunk B."/>
            <person name="Maier J."/>
            <person name="Overmann J."/>
            <person name="Mueller R."/>
        </authorList>
    </citation>
    <scope>NUCLEOTIDE SEQUENCE [LARGE SCALE GENOMIC DNA]</scope>
    <source>
        <strain evidence="2 3">Cm c5</strain>
    </source>
</reference>
<dbReference type="EMBL" id="CP012159">
    <property type="protein sequence ID" value="AKT38987.1"/>
    <property type="molecule type" value="Genomic_DNA"/>
</dbReference>
<accession>A0A0K1EE67</accession>
<dbReference type="AlphaFoldDB" id="A0A0K1EE67"/>
<evidence type="ECO:0000313" key="3">
    <source>
        <dbReference type="Proteomes" id="UP000067626"/>
    </source>
</evidence>